<dbReference type="Gene3D" id="1.20.5.110">
    <property type="match status" value="1"/>
</dbReference>
<protein>
    <recommendedName>
        <fullName evidence="3">V-SNARE coiled-coil homology domain-containing protein</fullName>
    </recommendedName>
</protein>
<dbReference type="Proteomes" id="UP001221898">
    <property type="component" value="Unassembled WGS sequence"/>
</dbReference>
<dbReference type="PANTHER" id="PTHR36473">
    <property type="entry name" value="CHROMOSOME 3 OPEN READING FRAME 49"/>
    <property type="match status" value="1"/>
</dbReference>
<accession>A0AAD7SV80</accession>
<evidence type="ECO:0000313" key="2">
    <source>
        <dbReference type="Proteomes" id="UP001221898"/>
    </source>
</evidence>
<gene>
    <name evidence="1" type="ORF">AAFF_G00234930</name>
</gene>
<evidence type="ECO:0008006" key="3">
    <source>
        <dbReference type="Google" id="ProtNLM"/>
    </source>
</evidence>
<proteinExistence type="predicted"/>
<evidence type="ECO:0000313" key="1">
    <source>
        <dbReference type="EMBL" id="KAJ8409295.1"/>
    </source>
</evidence>
<dbReference type="AlphaFoldDB" id="A0AAD7SV80"/>
<reference evidence="1" key="1">
    <citation type="journal article" date="2023" name="Science">
        <title>Genome structures resolve the early diversification of teleost fishes.</title>
        <authorList>
            <person name="Parey E."/>
            <person name="Louis A."/>
            <person name="Montfort J."/>
            <person name="Bouchez O."/>
            <person name="Roques C."/>
            <person name="Iampietro C."/>
            <person name="Lluch J."/>
            <person name="Castinel A."/>
            <person name="Donnadieu C."/>
            <person name="Desvignes T."/>
            <person name="Floi Bucao C."/>
            <person name="Jouanno E."/>
            <person name="Wen M."/>
            <person name="Mejri S."/>
            <person name="Dirks R."/>
            <person name="Jansen H."/>
            <person name="Henkel C."/>
            <person name="Chen W.J."/>
            <person name="Zahm M."/>
            <person name="Cabau C."/>
            <person name="Klopp C."/>
            <person name="Thompson A.W."/>
            <person name="Robinson-Rechavi M."/>
            <person name="Braasch I."/>
            <person name="Lecointre G."/>
            <person name="Bobe J."/>
            <person name="Postlethwait J.H."/>
            <person name="Berthelot C."/>
            <person name="Roest Crollius H."/>
            <person name="Guiguen Y."/>
        </authorList>
    </citation>
    <scope>NUCLEOTIDE SEQUENCE</scope>
    <source>
        <strain evidence="1">NC1722</strain>
    </source>
</reference>
<name>A0AAD7SV80_9TELE</name>
<dbReference type="PANTHER" id="PTHR36473:SF1">
    <property type="entry name" value="GENE 11100-RELATED"/>
    <property type="match status" value="1"/>
</dbReference>
<keyword evidence="2" id="KW-1185">Reference proteome</keyword>
<dbReference type="InterPro" id="IPR055322">
    <property type="entry name" value="C3orf49-like"/>
</dbReference>
<dbReference type="EMBL" id="JAINUG010000031">
    <property type="protein sequence ID" value="KAJ8409295.1"/>
    <property type="molecule type" value="Genomic_DNA"/>
</dbReference>
<sequence>MRGLRKSLRRLLSPLHHSYRGTAWGTSKTCKGTAGATWPRGMASVARRLLRGKRLARPKLGLGSRHERMAVRKGGPRNETKEDDVIESFGVPPDTHGTIQVDVEEAEIQRFLGRDVVLRSRRTSQRVSVTTLPTRHQKVDGLVETMADRSAQLLARRRAELEQCEGMGARILDTSRQFQRVTRKGARKHWWRNSCILCTCCC</sequence>
<comment type="caution">
    <text evidence="1">The sequence shown here is derived from an EMBL/GenBank/DDBJ whole genome shotgun (WGS) entry which is preliminary data.</text>
</comment>
<organism evidence="1 2">
    <name type="scientific">Aldrovandia affinis</name>
    <dbReference type="NCBI Taxonomy" id="143900"/>
    <lineage>
        <taxon>Eukaryota</taxon>
        <taxon>Metazoa</taxon>
        <taxon>Chordata</taxon>
        <taxon>Craniata</taxon>
        <taxon>Vertebrata</taxon>
        <taxon>Euteleostomi</taxon>
        <taxon>Actinopterygii</taxon>
        <taxon>Neopterygii</taxon>
        <taxon>Teleostei</taxon>
        <taxon>Notacanthiformes</taxon>
        <taxon>Halosauridae</taxon>
        <taxon>Aldrovandia</taxon>
    </lineage>
</organism>